<dbReference type="PANTHER" id="PTHR38791">
    <property type="entry name" value="ZN(II)2CYS6 TRANSCRIPTION FACTOR (EUROFUNG)-RELATED-RELATED"/>
    <property type="match status" value="1"/>
</dbReference>
<feature type="compositionally biased region" description="Polar residues" evidence="1">
    <location>
        <begin position="235"/>
        <end position="248"/>
    </location>
</feature>
<feature type="region of interest" description="Disordered" evidence="1">
    <location>
        <begin position="28"/>
        <end position="112"/>
    </location>
</feature>
<accession>A0A178ZP47</accession>
<evidence type="ECO:0008006" key="4">
    <source>
        <dbReference type="Google" id="ProtNLM"/>
    </source>
</evidence>
<organism evidence="2 3">
    <name type="scientific">Fonsecaea erecta</name>
    <dbReference type="NCBI Taxonomy" id="1367422"/>
    <lineage>
        <taxon>Eukaryota</taxon>
        <taxon>Fungi</taxon>
        <taxon>Dikarya</taxon>
        <taxon>Ascomycota</taxon>
        <taxon>Pezizomycotina</taxon>
        <taxon>Eurotiomycetes</taxon>
        <taxon>Chaetothyriomycetidae</taxon>
        <taxon>Chaetothyriales</taxon>
        <taxon>Herpotrichiellaceae</taxon>
        <taxon>Fonsecaea</taxon>
    </lineage>
</organism>
<dbReference type="AlphaFoldDB" id="A0A178ZP47"/>
<evidence type="ECO:0000313" key="3">
    <source>
        <dbReference type="Proteomes" id="UP000078343"/>
    </source>
</evidence>
<comment type="caution">
    <text evidence="2">The sequence shown here is derived from an EMBL/GenBank/DDBJ whole genome shotgun (WGS) entry which is preliminary data.</text>
</comment>
<feature type="region of interest" description="Disordered" evidence="1">
    <location>
        <begin position="896"/>
        <end position="957"/>
    </location>
</feature>
<protein>
    <recommendedName>
        <fullName evidence="4">C2H2-type domain-containing protein</fullName>
    </recommendedName>
</protein>
<feature type="compositionally biased region" description="Pro residues" evidence="1">
    <location>
        <begin position="78"/>
        <end position="88"/>
    </location>
</feature>
<evidence type="ECO:0000256" key="1">
    <source>
        <dbReference type="SAM" id="MobiDB-lite"/>
    </source>
</evidence>
<name>A0A178ZP47_9EURO</name>
<feature type="compositionally biased region" description="Low complexity" evidence="1">
    <location>
        <begin position="420"/>
        <end position="429"/>
    </location>
</feature>
<feature type="region of interest" description="Disordered" evidence="1">
    <location>
        <begin position="180"/>
        <end position="292"/>
    </location>
</feature>
<dbReference type="OrthoDB" id="4160106at2759"/>
<dbReference type="GeneID" id="30007929"/>
<evidence type="ECO:0000313" key="2">
    <source>
        <dbReference type="EMBL" id="OAP61557.1"/>
    </source>
</evidence>
<sequence>MAIQLPPPDDTSLSMFQTLMKGFDLLAKGDPGSRICKAPPPKPGSKLLLQQHKKLLAKKRRAPRTSKRAPPHDSTAQPPTPLEQPPPRRSSGTQPSGSGGGILAQQTNTDQVPESIGEARGVSLRNDSTAGATLPNSAARDALNQQHISAQTTILNEEARTVPPLQNNWAQIRPLKQEARAVPPPQNGTVEASIPYQEARTVSPPQNGKARDPTPHQTAPTVPPSRYPADPVIRSISSSLPPNRTSGPSKRALVRQNIRVGIPSGEIIDLTTPSPSKEPPPRQNTQGQPPELDAAISPKILSSAMFGPSGEAPVEQNPTVQPAEQATVAWTIEIDAKTPPEISETLEFSPSRSALSKPDPMFTARERDTENSPDIASPRPSRRGEKDPFEQDTRELGTQIPPARQPEAEAPTEIASHQPSSSSESVSVEQGPTFRVLDAETRPDDISTQPFTQSIKVAYETSPTVAPSPSPISLKIASQGSNLTTSTFRSSGGTLRRSDSQVPNEGIALRAFFAWFVTCSRRPETVTSYLEELPSLLFNASRNPPVLDSIVRALSMTLYGIFRQSQSAVSRGKSIYESSRNMLSQLISDAKDDKVSSDELIVSLLLSEFCEACTCVENAQSASRILGAHVLITENDAGSILTREAIRVSDFLAALKGDQTLGEKGPWWATLQRGLAIEGSLSHWPHIVPSSWKPNLLENSIWSEDFVYGGKAHTYYDIQVASVWNCYRRIHIVLLDAIMNLASSTTELGGADCQRIKARAIKAMRELAIDICASVPFHVGTWEASIPASEIQYPSIGNHDADLIHRQNAYSCGWYLLLLPLSRLLLVKDLPAGQAEWIARQYSRICAIGDEQYHLPAQSFERLPPESLPSFAYSHAINLRNLVLVDPLNWDSSEREESVDLGSTGPREPATLSLDSRSNSVLTQTPAPEVLPLKRRRERDTEEDDGYFDADDDDGGGESDNHLVCWERCCHGRKFATIASLQQHRREQPGEAKIWDCEHCGISFTERTAWEEHDELRLCRRKRMRRTRGQRSRSRDNEGQAAGIHHMET</sequence>
<feature type="compositionally biased region" description="Basic residues" evidence="1">
    <location>
        <begin position="51"/>
        <end position="69"/>
    </location>
</feature>
<feature type="compositionally biased region" description="Basic and acidic residues" evidence="1">
    <location>
        <begin position="382"/>
        <end position="395"/>
    </location>
</feature>
<feature type="region of interest" description="Disordered" evidence="1">
    <location>
        <begin position="343"/>
        <end position="431"/>
    </location>
</feature>
<dbReference type="EMBL" id="LVYI01000003">
    <property type="protein sequence ID" value="OAP61557.1"/>
    <property type="molecule type" value="Genomic_DNA"/>
</dbReference>
<dbReference type="InterPro" id="IPR053175">
    <property type="entry name" value="DHMBA_Reg_Transcription_Factor"/>
</dbReference>
<keyword evidence="3" id="KW-1185">Reference proteome</keyword>
<dbReference type="RefSeq" id="XP_018694924.1">
    <property type="nucleotide sequence ID" value="XM_018835274.1"/>
</dbReference>
<dbReference type="Proteomes" id="UP000078343">
    <property type="component" value="Unassembled WGS sequence"/>
</dbReference>
<feature type="compositionally biased region" description="Acidic residues" evidence="1">
    <location>
        <begin position="941"/>
        <end position="957"/>
    </location>
</feature>
<gene>
    <name evidence="2" type="ORF">AYL99_03760</name>
</gene>
<feature type="compositionally biased region" description="Polar residues" evidence="1">
    <location>
        <begin position="913"/>
        <end position="926"/>
    </location>
</feature>
<proteinExistence type="predicted"/>
<feature type="region of interest" description="Disordered" evidence="1">
    <location>
        <begin position="1027"/>
        <end position="1049"/>
    </location>
</feature>
<reference evidence="2 3" key="1">
    <citation type="submission" date="2016-04" db="EMBL/GenBank/DDBJ databases">
        <title>Draft genome of Fonsecaea erecta CBS 125763.</title>
        <authorList>
            <person name="Weiss V.A."/>
            <person name="Vicente V.A."/>
            <person name="Raittz R.T."/>
            <person name="Moreno L.F."/>
            <person name="De Souza E.M."/>
            <person name="Pedrosa F.O."/>
            <person name="Steffens M.B."/>
            <person name="Faoro H."/>
            <person name="Tadra-Sfeir M.Z."/>
            <person name="Najafzadeh M.J."/>
            <person name="Felipe M.S."/>
            <person name="Teixeira M."/>
            <person name="Sun J."/>
            <person name="Xi L."/>
            <person name="Gomes R."/>
            <person name="De Azevedo C.M."/>
            <person name="Salgado C.G."/>
            <person name="Da Silva M.B."/>
            <person name="Nascimento M.F."/>
            <person name="Queiroz-Telles F."/>
            <person name="Attili D.S."/>
            <person name="Gorbushina A."/>
        </authorList>
    </citation>
    <scope>NUCLEOTIDE SEQUENCE [LARGE SCALE GENOMIC DNA]</scope>
    <source>
        <strain evidence="2 3">CBS 125763</strain>
    </source>
</reference>